<evidence type="ECO:0000256" key="1">
    <source>
        <dbReference type="SAM" id="Phobius"/>
    </source>
</evidence>
<dbReference type="InterPro" id="IPR021994">
    <property type="entry name" value="DUF3592"/>
</dbReference>
<proteinExistence type="predicted"/>
<organism evidence="3 4">
    <name type="scientific">Ruminococcus flavefaciens 007c</name>
    <dbReference type="NCBI Taxonomy" id="1341157"/>
    <lineage>
        <taxon>Bacteria</taxon>
        <taxon>Bacillati</taxon>
        <taxon>Bacillota</taxon>
        <taxon>Clostridia</taxon>
        <taxon>Eubacteriales</taxon>
        <taxon>Oscillospiraceae</taxon>
        <taxon>Ruminococcus</taxon>
    </lineage>
</organism>
<dbReference type="Proteomes" id="UP000019365">
    <property type="component" value="Unassembled WGS sequence"/>
</dbReference>
<dbReference type="RefSeq" id="WP_019680837.1">
    <property type="nucleotide sequence ID" value="NZ_ATAX01000035.1"/>
</dbReference>
<keyword evidence="4" id="KW-1185">Reference proteome</keyword>
<dbReference type="OrthoDB" id="1827149at2"/>
<protein>
    <recommendedName>
        <fullName evidence="2">DUF3592 domain-containing protein</fullName>
    </recommendedName>
</protein>
<reference evidence="3 4" key="1">
    <citation type="journal article" date="2014" name="PLoS ONE">
        <title>Rumen cellulosomics: divergent fiber-degrading strategies revealed by comparative genome-wide analysis of six ruminococcal strains.</title>
        <authorList>
            <person name="Dassa B."/>
            <person name="Borovok I."/>
            <person name="Ruimy-Israeli V."/>
            <person name="Lamed R."/>
            <person name="Flint H.J."/>
            <person name="Duncan S.H."/>
            <person name="Henrissat B."/>
            <person name="Coutinho P."/>
            <person name="Morrison M."/>
            <person name="Mosoni P."/>
            <person name="Yeoman C.J."/>
            <person name="White B.A."/>
            <person name="Bayer E.A."/>
        </authorList>
    </citation>
    <scope>NUCLEOTIDE SEQUENCE [LARGE SCALE GENOMIC DNA]</scope>
    <source>
        <strain evidence="3 4">007c</strain>
    </source>
</reference>
<dbReference type="Pfam" id="PF12158">
    <property type="entry name" value="DUF3592"/>
    <property type="match status" value="1"/>
</dbReference>
<keyword evidence="1" id="KW-0812">Transmembrane</keyword>
<dbReference type="EMBL" id="ATAX01000035">
    <property type="protein sequence ID" value="EWM52483.1"/>
    <property type="molecule type" value="Genomic_DNA"/>
</dbReference>
<accession>W7UEW8</accession>
<dbReference type="AlphaFoldDB" id="W7UEW8"/>
<feature type="domain" description="DUF3592" evidence="2">
    <location>
        <begin position="57"/>
        <end position="109"/>
    </location>
</feature>
<feature type="transmembrane region" description="Helical" evidence="1">
    <location>
        <begin position="139"/>
        <end position="163"/>
    </location>
</feature>
<keyword evidence="1" id="KW-1133">Transmembrane helix</keyword>
<evidence type="ECO:0000313" key="4">
    <source>
        <dbReference type="Proteomes" id="UP000019365"/>
    </source>
</evidence>
<feature type="transmembrane region" description="Helical" evidence="1">
    <location>
        <begin position="12"/>
        <end position="35"/>
    </location>
</feature>
<keyword evidence="1" id="KW-0472">Membrane</keyword>
<sequence length="189" mass="21271">MNDNRNARKIVIIVCVVVMMMVIALGSVMIIPFFAMKKLVNDAVNNDNTLYNVNITAVIADNITRRDDDGNTVYTPVYEYEYEGKTYRANGSVSSTNRKYNEGDKVEIMISGKFPGRMMDPSYNPQTMIKKAGKTVSKAFLTIILVPIAFILIVTSIILVVVLKNSRESEVRVRESDYGYSDPNDDYRG</sequence>
<name>W7UEW8_RUMFL</name>
<dbReference type="PATRIC" id="fig|1341157.4.peg.2858"/>
<comment type="caution">
    <text evidence="3">The sequence shown here is derived from an EMBL/GenBank/DDBJ whole genome shotgun (WGS) entry which is preliminary data.</text>
</comment>
<gene>
    <name evidence="3" type="ORF">RF007C_08065</name>
</gene>
<evidence type="ECO:0000259" key="2">
    <source>
        <dbReference type="Pfam" id="PF12158"/>
    </source>
</evidence>
<evidence type="ECO:0000313" key="3">
    <source>
        <dbReference type="EMBL" id="EWM52483.1"/>
    </source>
</evidence>